<protein>
    <submittedName>
        <fullName evidence="6">Uncharacterized protein</fullName>
    </submittedName>
</protein>
<evidence type="ECO:0000256" key="2">
    <source>
        <dbReference type="RuleBase" id="RU003971"/>
    </source>
</evidence>
<dbReference type="Pfam" id="PF00656">
    <property type="entry name" value="Peptidase_C14"/>
    <property type="match status" value="1"/>
</dbReference>
<dbReference type="Gene3D" id="3.40.50.1460">
    <property type="match status" value="2"/>
</dbReference>
<feature type="domain" description="Caspase family p10" evidence="4">
    <location>
        <begin position="172"/>
        <end position="269"/>
    </location>
</feature>
<evidence type="ECO:0000313" key="7">
    <source>
        <dbReference type="Proteomes" id="UP000683360"/>
    </source>
</evidence>
<feature type="compositionally biased region" description="Polar residues" evidence="3">
    <location>
        <begin position="20"/>
        <end position="29"/>
    </location>
</feature>
<feature type="compositionally biased region" description="Basic and acidic residues" evidence="3">
    <location>
        <begin position="9"/>
        <end position="19"/>
    </location>
</feature>
<name>A0A8S3R7R6_MYTED</name>
<dbReference type="PRINTS" id="PR00376">
    <property type="entry name" value="IL1BCENZYME"/>
</dbReference>
<dbReference type="InterPro" id="IPR011600">
    <property type="entry name" value="Pept_C14_caspase"/>
</dbReference>
<evidence type="ECO:0000259" key="4">
    <source>
        <dbReference type="PROSITE" id="PS50207"/>
    </source>
</evidence>
<dbReference type="SMART" id="SM00115">
    <property type="entry name" value="CASc"/>
    <property type="match status" value="1"/>
</dbReference>
<dbReference type="InterPro" id="IPR029030">
    <property type="entry name" value="Caspase-like_dom_sf"/>
</dbReference>
<proteinExistence type="inferred from homology"/>
<dbReference type="GO" id="GO:0004197">
    <property type="term" value="F:cysteine-type endopeptidase activity"/>
    <property type="evidence" value="ECO:0007669"/>
    <property type="project" value="InterPro"/>
</dbReference>
<dbReference type="PANTHER" id="PTHR22576:SF41">
    <property type="entry name" value="CASPASE 14, APOPTOSIS-RELATED CYSTEINE PEPTIDASE"/>
    <property type="match status" value="1"/>
</dbReference>
<feature type="domain" description="Caspase family p20" evidence="5">
    <location>
        <begin position="123"/>
        <end position="134"/>
    </location>
</feature>
<dbReference type="AlphaFoldDB" id="A0A8S3R7R6"/>
<dbReference type="EMBL" id="CAJPWZ010000931">
    <property type="protein sequence ID" value="CAG2203760.1"/>
    <property type="molecule type" value="Genomic_DNA"/>
</dbReference>
<dbReference type="PROSITE" id="PS50207">
    <property type="entry name" value="CASPASE_P10"/>
    <property type="match status" value="1"/>
</dbReference>
<dbReference type="GO" id="GO:0006508">
    <property type="term" value="P:proteolysis"/>
    <property type="evidence" value="ECO:0007669"/>
    <property type="project" value="InterPro"/>
</dbReference>
<gene>
    <name evidence="6" type="ORF">MEDL_18285</name>
</gene>
<dbReference type="InterPro" id="IPR015917">
    <property type="entry name" value="Pept_C14A"/>
</dbReference>
<comment type="similarity">
    <text evidence="1 2">Belongs to the peptidase C14A family.</text>
</comment>
<dbReference type="InterPro" id="IPR052039">
    <property type="entry name" value="Caspase-related_regulators"/>
</dbReference>
<dbReference type="InterPro" id="IPR002138">
    <property type="entry name" value="Pept_C14_p10"/>
</dbReference>
<dbReference type="PANTHER" id="PTHR22576">
    <property type="entry name" value="MUCOSA ASSOCIATED LYMPHOID TISSUE LYMPHOMA TRANSLOCATION PROTEIN 1/PARACASPASE"/>
    <property type="match status" value="1"/>
</dbReference>
<reference evidence="6" key="1">
    <citation type="submission" date="2021-03" db="EMBL/GenBank/DDBJ databases">
        <authorList>
            <person name="Bekaert M."/>
        </authorList>
    </citation>
    <scope>NUCLEOTIDE SEQUENCE</scope>
</reference>
<accession>A0A8S3R7R6</accession>
<keyword evidence="7" id="KW-1185">Reference proteome</keyword>
<organism evidence="6 7">
    <name type="scientific">Mytilus edulis</name>
    <name type="common">Blue mussel</name>
    <dbReference type="NCBI Taxonomy" id="6550"/>
    <lineage>
        <taxon>Eukaryota</taxon>
        <taxon>Metazoa</taxon>
        <taxon>Spiralia</taxon>
        <taxon>Lophotrochozoa</taxon>
        <taxon>Mollusca</taxon>
        <taxon>Bivalvia</taxon>
        <taxon>Autobranchia</taxon>
        <taxon>Pteriomorphia</taxon>
        <taxon>Mytilida</taxon>
        <taxon>Mytiloidea</taxon>
        <taxon>Mytilidae</taxon>
        <taxon>Mytilinae</taxon>
        <taxon>Mytilus</taxon>
    </lineage>
</organism>
<dbReference type="SUPFAM" id="SSF52129">
    <property type="entry name" value="Caspase-like"/>
    <property type="match status" value="1"/>
</dbReference>
<evidence type="ECO:0000256" key="3">
    <source>
        <dbReference type="SAM" id="MobiDB-lite"/>
    </source>
</evidence>
<evidence type="ECO:0000313" key="6">
    <source>
        <dbReference type="EMBL" id="CAG2203760.1"/>
    </source>
</evidence>
<dbReference type="PROSITE" id="PS50208">
    <property type="entry name" value="CASPASE_P20"/>
    <property type="match status" value="2"/>
</dbReference>
<sequence>MKGACIVEPERISETKKDSPMTSTSSGGTNSFYGLSSRKVEHTFHTNATQSSSALENSSFYQFTGSKMGYAIFIINSEFQSEKERQYAVKDRDNMITLFQQLGFEIKLLENKSKKELLQNLAGKPKMFFIQACRCLKDSPETSHYDYGFDIPSKHAKISCHYDEKSSMDQESVFQIPCSEDFLVMFTCSPGKSGMTDQRGGWLIHCLYCVFKTLLDSNYKEHFLQILTKVCGKMAQDLKVNCSSERLFHETKSAAVIYHMLTKDLYLKPKKFGCVMRQTSKKPTYV</sequence>
<feature type="domain" description="Caspase family p20" evidence="5">
    <location>
        <begin position="67"/>
        <end position="121"/>
    </location>
</feature>
<comment type="caution">
    <text evidence="6">The sequence shown here is derived from an EMBL/GenBank/DDBJ whole genome shotgun (WGS) entry which is preliminary data.</text>
</comment>
<dbReference type="Proteomes" id="UP000683360">
    <property type="component" value="Unassembled WGS sequence"/>
</dbReference>
<feature type="region of interest" description="Disordered" evidence="3">
    <location>
        <begin position="9"/>
        <end position="29"/>
    </location>
</feature>
<evidence type="ECO:0000259" key="5">
    <source>
        <dbReference type="PROSITE" id="PS50208"/>
    </source>
</evidence>
<dbReference type="InterPro" id="IPR001309">
    <property type="entry name" value="Pept_C14_p20"/>
</dbReference>
<dbReference type="OrthoDB" id="6046974at2759"/>
<evidence type="ECO:0000256" key="1">
    <source>
        <dbReference type="ARBA" id="ARBA00010134"/>
    </source>
</evidence>